<name>A0A0E9UEJ2_ANGAN</name>
<accession>A0A0E9UEJ2</accession>
<organism evidence="1">
    <name type="scientific">Anguilla anguilla</name>
    <name type="common">European freshwater eel</name>
    <name type="synonym">Muraena anguilla</name>
    <dbReference type="NCBI Taxonomy" id="7936"/>
    <lineage>
        <taxon>Eukaryota</taxon>
        <taxon>Metazoa</taxon>
        <taxon>Chordata</taxon>
        <taxon>Craniata</taxon>
        <taxon>Vertebrata</taxon>
        <taxon>Euteleostomi</taxon>
        <taxon>Actinopterygii</taxon>
        <taxon>Neopterygii</taxon>
        <taxon>Teleostei</taxon>
        <taxon>Anguilliformes</taxon>
        <taxon>Anguillidae</taxon>
        <taxon>Anguilla</taxon>
    </lineage>
</organism>
<reference evidence="1" key="1">
    <citation type="submission" date="2014-11" db="EMBL/GenBank/DDBJ databases">
        <authorList>
            <person name="Amaro Gonzalez C."/>
        </authorList>
    </citation>
    <scope>NUCLEOTIDE SEQUENCE</scope>
</reference>
<reference evidence="1" key="2">
    <citation type="journal article" date="2015" name="Fish Shellfish Immunol.">
        <title>Early steps in the European eel (Anguilla anguilla)-Vibrio vulnificus interaction in the gills: Role of the RtxA13 toxin.</title>
        <authorList>
            <person name="Callol A."/>
            <person name="Pajuelo D."/>
            <person name="Ebbesson L."/>
            <person name="Teles M."/>
            <person name="MacKenzie S."/>
            <person name="Amaro C."/>
        </authorList>
    </citation>
    <scope>NUCLEOTIDE SEQUENCE</scope>
</reference>
<protein>
    <submittedName>
        <fullName evidence="1">Uncharacterized protein</fullName>
    </submittedName>
</protein>
<dbReference type="EMBL" id="GBXM01044927">
    <property type="protein sequence ID" value="JAH63650.1"/>
    <property type="molecule type" value="Transcribed_RNA"/>
</dbReference>
<sequence length="14" mass="1760">MYLLYELTGHLFFL</sequence>
<proteinExistence type="predicted"/>
<evidence type="ECO:0000313" key="1">
    <source>
        <dbReference type="EMBL" id="JAH63650.1"/>
    </source>
</evidence>